<feature type="transmembrane region" description="Helical" evidence="8">
    <location>
        <begin position="45"/>
        <end position="68"/>
    </location>
</feature>
<feature type="transmembrane region" description="Helical" evidence="8">
    <location>
        <begin position="407"/>
        <end position="424"/>
    </location>
</feature>
<keyword evidence="10" id="KW-0762">Sugar transport</keyword>
<feature type="transmembrane region" description="Helical" evidence="8">
    <location>
        <begin position="325"/>
        <end position="347"/>
    </location>
</feature>
<keyword evidence="3 7" id="KW-0813">Transport</keyword>
<keyword evidence="4 8" id="KW-0812">Transmembrane</keyword>
<comment type="similarity">
    <text evidence="2 7">Belongs to the major facilitator superfamily. Sugar transporter (TC 2.A.1.1) family.</text>
</comment>
<evidence type="ECO:0000256" key="3">
    <source>
        <dbReference type="ARBA" id="ARBA00022448"/>
    </source>
</evidence>
<gene>
    <name evidence="10" type="ORF">BDV96DRAFT_497829</name>
</gene>
<dbReference type="PROSITE" id="PS50850">
    <property type="entry name" value="MFS"/>
    <property type="match status" value="1"/>
</dbReference>
<evidence type="ECO:0000256" key="1">
    <source>
        <dbReference type="ARBA" id="ARBA00004141"/>
    </source>
</evidence>
<feature type="transmembrane region" description="Helical" evidence="8">
    <location>
        <begin position="367"/>
        <end position="386"/>
    </location>
</feature>
<dbReference type="OrthoDB" id="4142200at2759"/>
<evidence type="ECO:0000313" key="11">
    <source>
        <dbReference type="Proteomes" id="UP000799770"/>
    </source>
</evidence>
<dbReference type="InterPro" id="IPR020846">
    <property type="entry name" value="MFS_dom"/>
</dbReference>
<comment type="subcellular location">
    <subcellularLocation>
        <location evidence="1">Membrane</location>
        <topology evidence="1">Multi-pass membrane protein</topology>
    </subcellularLocation>
</comment>
<dbReference type="Proteomes" id="UP000799770">
    <property type="component" value="Unassembled WGS sequence"/>
</dbReference>
<evidence type="ECO:0000259" key="9">
    <source>
        <dbReference type="PROSITE" id="PS50850"/>
    </source>
</evidence>
<evidence type="ECO:0000313" key="10">
    <source>
        <dbReference type="EMBL" id="KAF2112240.1"/>
    </source>
</evidence>
<evidence type="ECO:0000256" key="7">
    <source>
        <dbReference type="RuleBase" id="RU003346"/>
    </source>
</evidence>
<dbReference type="InterPro" id="IPR050360">
    <property type="entry name" value="MFS_Sugar_Transporters"/>
</dbReference>
<dbReference type="Pfam" id="PF00083">
    <property type="entry name" value="Sugar_tr"/>
    <property type="match status" value="1"/>
</dbReference>
<feature type="domain" description="Major facilitator superfamily (MFS) profile" evidence="9">
    <location>
        <begin position="9"/>
        <end position="459"/>
    </location>
</feature>
<dbReference type="AlphaFoldDB" id="A0A6A5YYQ4"/>
<evidence type="ECO:0000256" key="6">
    <source>
        <dbReference type="ARBA" id="ARBA00023136"/>
    </source>
</evidence>
<feature type="transmembrane region" description="Helical" evidence="8">
    <location>
        <begin position="291"/>
        <end position="313"/>
    </location>
</feature>
<sequence length="516" mass="57674">MMITNVYIAAALATLGGLIHGFDVTSMAGILGTPQYKSYFNNPNSIKQGGITASMAGGSLVGSILSTFISDRRGRRDTLFVAAIIWIIGSTLMCAVQNVAMLIVARVINGLAVGLITSQGPTYIAEIAPMPKRGRLICLQQWMITWGELIMYFIQYGCSFLTTNASFRIPWALQMIPAWVLLVAVPLMPRSPRWLASKDRWEEAHEVLAVLHAKGDRMDPLVVAELREIKDQVELEATYGSTSWSELIKKRNILRVHLCIFAHVWSQFSGINALLYYIVYIFQMAGLTGKATLTAAIIQYVMLVIGTVPAMIFADGWSRRKTMMAGSLILAFWHFMQGGLMANYGHFVPGGLNGVKPIAWKVDSSPASKAIIACTYLFVFFYSSTWGPMGWIYPPEIVPLYIRSKSVSLATACNWAGNFALTFFTPPGFQNIQWRMYMIFGTLMLAAFIHVFLFFQETRGRTLEEMDHIFNEESVWAFRVTYRSRLGRDIEEAKTQLNHGKAEVIATELEQPVAMV</sequence>
<keyword evidence="6 8" id="KW-0472">Membrane</keyword>
<dbReference type="InterPro" id="IPR005829">
    <property type="entry name" value="Sugar_transporter_CS"/>
</dbReference>
<dbReference type="NCBIfam" id="TIGR00879">
    <property type="entry name" value="SP"/>
    <property type="match status" value="1"/>
</dbReference>
<dbReference type="CDD" id="cd17356">
    <property type="entry name" value="MFS_HXT"/>
    <property type="match status" value="1"/>
</dbReference>
<dbReference type="EMBL" id="ML977331">
    <property type="protein sequence ID" value="KAF2112240.1"/>
    <property type="molecule type" value="Genomic_DNA"/>
</dbReference>
<evidence type="ECO:0000256" key="8">
    <source>
        <dbReference type="SAM" id="Phobius"/>
    </source>
</evidence>
<feature type="transmembrane region" description="Helical" evidence="8">
    <location>
        <begin position="169"/>
        <end position="188"/>
    </location>
</feature>
<feature type="transmembrane region" description="Helical" evidence="8">
    <location>
        <begin position="80"/>
        <end position="101"/>
    </location>
</feature>
<evidence type="ECO:0000256" key="4">
    <source>
        <dbReference type="ARBA" id="ARBA00022692"/>
    </source>
</evidence>
<dbReference type="PROSITE" id="PS00217">
    <property type="entry name" value="SUGAR_TRANSPORT_2"/>
    <property type="match status" value="1"/>
</dbReference>
<dbReference type="PANTHER" id="PTHR48022:SF7">
    <property type="entry name" value="MAJOR FACILITATOR SUPERFAMILY (MFS) PROFILE DOMAIN-CONTAINING PROTEIN-RELATED"/>
    <property type="match status" value="1"/>
</dbReference>
<protein>
    <submittedName>
        <fullName evidence="10">Putative sugar transporter</fullName>
    </submittedName>
</protein>
<organism evidence="10 11">
    <name type="scientific">Lophiotrema nucula</name>
    <dbReference type="NCBI Taxonomy" id="690887"/>
    <lineage>
        <taxon>Eukaryota</taxon>
        <taxon>Fungi</taxon>
        <taxon>Dikarya</taxon>
        <taxon>Ascomycota</taxon>
        <taxon>Pezizomycotina</taxon>
        <taxon>Dothideomycetes</taxon>
        <taxon>Pleosporomycetidae</taxon>
        <taxon>Pleosporales</taxon>
        <taxon>Lophiotremataceae</taxon>
        <taxon>Lophiotrema</taxon>
    </lineage>
</organism>
<dbReference type="Gene3D" id="1.20.1250.20">
    <property type="entry name" value="MFS general substrate transporter like domains"/>
    <property type="match status" value="1"/>
</dbReference>
<proteinExistence type="inferred from homology"/>
<feature type="transmembrane region" description="Helical" evidence="8">
    <location>
        <begin position="258"/>
        <end position="279"/>
    </location>
</feature>
<feature type="transmembrane region" description="Helical" evidence="8">
    <location>
        <begin position="436"/>
        <end position="455"/>
    </location>
</feature>
<evidence type="ECO:0000256" key="5">
    <source>
        <dbReference type="ARBA" id="ARBA00022989"/>
    </source>
</evidence>
<dbReference type="FunFam" id="1.20.1250.20:FF:000026">
    <property type="entry name" value="MFS quinate transporter QutD"/>
    <property type="match status" value="1"/>
</dbReference>
<dbReference type="GO" id="GO:0005351">
    <property type="term" value="F:carbohydrate:proton symporter activity"/>
    <property type="evidence" value="ECO:0007669"/>
    <property type="project" value="TreeGrafter"/>
</dbReference>
<dbReference type="GO" id="GO:0016020">
    <property type="term" value="C:membrane"/>
    <property type="evidence" value="ECO:0007669"/>
    <property type="project" value="UniProtKB-SubCell"/>
</dbReference>
<accession>A0A6A5YYQ4</accession>
<evidence type="ECO:0000256" key="2">
    <source>
        <dbReference type="ARBA" id="ARBA00010992"/>
    </source>
</evidence>
<reference evidence="10" key="1">
    <citation type="journal article" date="2020" name="Stud. Mycol.">
        <title>101 Dothideomycetes genomes: a test case for predicting lifestyles and emergence of pathogens.</title>
        <authorList>
            <person name="Haridas S."/>
            <person name="Albert R."/>
            <person name="Binder M."/>
            <person name="Bloem J."/>
            <person name="Labutti K."/>
            <person name="Salamov A."/>
            <person name="Andreopoulos B."/>
            <person name="Baker S."/>
            <person name="Barry K."/>
            <person name="Bills G."/>
            <person name="Bluhm B."/>
            <person name="Cannon C."/>
            <person name="Castanera R."/>
            <person name="Culley D."/>
            <person name="Daum C."/>
            <person name="Ezra D."/>
            <person name="Gonzalez J."/>
            <person name="Henrissat B."/>
            <person name="Kuo A."/>
            <person name="Liang C."/>
            <person name="Lipzen A."/>
            <person name="Lutzoni F."/>
            <person name="Magnuson J."/>
            <person name="Mondo S."/>
            <person name="Nolan M."/>
            <person name="Ohm R."/>
            <person name="Pangilinan J."/>
            <person name="Park H.-J."/>
            <person name="Ramirez L."/>
            <person name="Alfaro M."/>
            <person name="Sun H."/>
            <person name="Tritt A."/>
            <person name="Yoshinaga Y."/>
            <person name="Zwiers L.-H."/>
            <person name="Turgeon B."/>
            <person name="Goodwin S."/>
            <person name="Spatafora J."/>
            <person name="Crous P."/>
            <person name="Grigoriev I."/>
        </authorList>
    </citation>
    <scope>NUCLEOTIDE SEQUENCE</scope>
    <source>
        <strain evidence="10">CBS 627.86</strain>
    </source>
</reference>
<dbReference type="SUPFAM" id="SSF103473">
    <property type="entry name" value="MFS general substrate transporter"/>
    <property type="match status" value="1"/>
</dbReference>
<dbReference type="InterPro" id="IPR005828">
    <property type="entry name" value="MFS_sugar_transport-like"/>
</dbReference>
<dbReference type="InterPro" id="IPR036259">
    <property type="entry name" value="MFS_trans_sf"/>
</dbReference>
<name>A0A6A5YYQ4_9PLEO</name>
<keyword evidence="5 8" id="KW-1133">Transmembrane helix</keyword>
<keyword evidence="11" id="KW-1185">Reference proteome</keyword>
<dbReference type="PRINTS" id="PR00171">
    <property type="entry name" value="SUGRTRNSPORT"/>
</dbReference>
<dbReference type="InterPro" id="IPR003663">
    <property type="entry name" value="Sugar/inositol_transpt"/>
</dbReference>
<dbReference type="PANTHER" id="PTHR48022">
    <property type="entry name" value="PLASTIDIC GLUCOSE TRANSPORTER 4"/>
    <property type="match status" value="1"/>
</dbReference>